<evidence type="ECO:0000259" key="1">
    <source>
        <dbReference type="Pfam" id="PF17775"/>
    </source>
</evidence>
<comment type="caution">
    <text evidence="2">The sequence shown here is derived from an EMBL/GenBank/DDBJ whole genome shotgun (WGS) entry which is preliminary data.</text>
</comment>
<sequence length="128" mass="15086">MESVDLCPCGTGITYAECCQQVHRFHAKANTAEALMRARYSAFVKKEIDFLYHTFHPSTRRFQNKQAIGQWAVENKWMQLHILKSTLHTVEFEAHYLDAQMQVQVHHEKSTFKKQGDLWYYVEGTVKY</sequence>
<organism evidence="2 3">
    <name type="scientific">Sphingobacterium zeae</name>
    <dbReference type="NCBI Taxonomy" id="1776859"/>
    <lineage>
        <taxon>Bacteria</taxon>
        <taxon>Pseudomonadati</taxon>
        <taxon>Bacteroidota</taxon>
        <taxon>Sphingobacteriia</taxon>
        <taxon>Sphingobacteriales</taxon>
        <taxon>Sphingobacteriaceae</taxon>
        <taxon>Sphingobacterium</taxon>
    </lineage>
</organism>
<dbReference type="Pfam" id="PF02810">
    <property type="entry name" value="SEC-C"/>
    <property type="match status" value="1"/>
</dbReference>
<dbReference type="SUPFAM" id="SSF54427">
    <property type="entry name" value="NTF2-like"/>
    <property type="match status" value="1"/>
</dbReference>
<dbReference type="PANTHER" id="PTHR33747">
    <property type="entry name" value="UPF0225 PROTEIN SCO1677"/>
    <property type="match status" value="1"/>
</dbReference>
<proteinExistence type="predicted"/>
<evidence type="ECO:0000313" key="3">
    <source>
        <dbReference type="Proteomes" id="UP001244640"/>
    </source>
</evidence>
<name>A0ABU0U694_9SPHI</name>
<dbReference type="InterPro" id="IPR032710">
    <property type="entry name" value="NTF2-like_dom_sf"/>
</dbReference>
<protein>
    <submittedName>
        <fullName evidence="2">SEC-C motif-containing protein</fullName>
    </submittedName>
</protein>
<dbReference type="Gene3D" id="3.10.450.50">
    <property type="match status" value="1"/>
</dbReference>
<evidence type="ECO:0000313" key="2">
    <source>
        <dbReference type="EMBL" id="MDQ1150453.1"/>
    </source>
</evidence>
<dbReference type="Proteomes" id="UP001244640">
    <property type="component" value="Unassembled WGS sequence"/>
</dbReference>
<feature type="domain" description="YchJ-like middle NTF2-like" evidence="1">
    <location>
        <begin position="31"/>
        <end position="124"/>
    </location>
</feature>
<dbReference type="EMBL" id="JAUTBA010000001">
    <property type="protein sequence ID" value="MDQ1150453.1"/>
    <property type="molecule type" value="Genomic_DNA"/>
</dbReference>
<dbReference type="InterPro" id="IPR048469">
    <property type="entry name" value="YchJ-like_M"/>
</dbReference>
<accession>A0ABU0U694</accession>
<dbReference type="InterPro" id="IPR004027">
    <property type="entry name" value="SEC_C_motif"/>
</dbReference>
<dbReference type="RefSeq" id="WP_307186090.1">
    <property type="nucleotide sequence ID" value="NZ_JAUTBA010000001.1"/>
</dbReference>
<keyword evidence="3" id="KW-1185">Reference proteome</keyword>
<gene>
    <name evidence="2" type="ORF">QE382_002437</name>
</gene>
<dbReference type="PANTHER" id="PTHR33747:SF1">
    <property type="entry name" value="ADENYLATE CYCLASE-ASSOCIATED CAP C-TERMINAL DOMAIN-CONTAINING PROTEIN"/>
    <property type="match status" value="1"/>
</dbReference>
<dbReference type="Pfam" id="PF17775">
    <property type="entry name" value="YchJ_M-like"/>
    <property type="match status" value="1"/>
</dbReference>
<reference evidence="2 3" key="1">
    <citation type="submission" date="2023-07" db="EMBL/GenBank/DDBJ databases">
        <title>Functional and genomic diversity of the sorghum phyllosphere microbiome.</title>
        <authorList>
            <person name="Shade A."/>
        </authorList>
    </citation>
    <scope>NUCLEOTIDE SEQUENCE [LARGE SCALE GENOMIC DNA]</scope>
    <source>
        <strain evidence="2 3">SORGH_AS_0892</strain>
    </source>
</reference>